<gene>
    <name evidence="9" type="ORF">EVB03_01490</name>
</gene>
<dbReference type="InterPro" id="IPR011659">
    <property type="entry name" value="WD40"/>
</dbReference>
<dbReference type="InterPro" id="IPR001375">
    <property type="entry name" value="Peptidase_S9_cat"/>
</dbReference>
<evidence type="ECO:0000256" key="3">
    <source>
        <dbReference type="ARBA" id="ARBA00022990"/>
    </source>
</evidence>
<evidence type="ECO:0000256" key="5">
    <source>
        <dbReference type="ARBA" id="ARBA00032596"/>
    </source>
</evidence>
<dbReference type="Gene3D" id="2.120.10.60">
    <property type="entry name" value="Tricorn protease N-terminal domain"/>
    <property type="match status" value="1"/>
</dbReference>
<evidence type="ECO:0000256" key="6">
    <source>
        <dbReference type="ARBA" id="ARBA00045885"/>
    </source>
</evidence>
<keyword evidence="1" id="KW-0378">Hydrolase</keyword>
<proteinExistence type="predicted"/>
<dbReference type="SUPFAM" id="SSF53474">
    <property type="entry name" value="alpha/beta-Hydrolases"/>
    <property type="match status" value="1"/>
</dbReference>
<dbReference type="Proteomes" id="UP000315889">
    <property type="component" value="Unassembled WGS sequence"/>
</dbReference>
<dbReference type="AlphaFoldDB" id="A0A520MPB8"/>
<dbReference type="PROSITE" id="PS00708">
    <property type="entry name" value="PRO_ENDOPEP_SER"/>
    <property type="match status" value="1"/>
</dbReference>
<keyword evidence="3" id="KW-0007">Acetylation</keyword>
<dbReference type="EMBL" id="SHBP01000001">
    <property type="protein sequence ID" value="RZO23061.1"/>
    <property type="molecule type" value="Genomic_DNA"/>
</dbReference>
<dbReference type="PANTHER" id="PTHR42776">
    <property type="entry name" value="SERINE PEPTIDASE S9 FAMILY MEMBER"/>
    <property type="match status" value="1"/>
</dbReference>
<dbReference type="InterPro" id="IPR002471">
    <property type="entry name" value="Pept_S9_AS"/>
</dbReference>
<evidence type="ECO:0000256" key="2">
    <source>
        <dbReference type="ARBA" id="ARBA00022825"/>
    </source>
</evidence>
<dbReference type="Pfam" id="PF00326">
    <property type="entry name" value="Peptidase_S9"/>
    <property type="match status" value="1"/>
</dbReference>
<feature type="domain" description="Peptidase S9 prolyl oligopeptidase catalytic" evidence="8">
    <location>
        <begin position="458"/>
        <end position="666"/>
    </location>
</feature>
<dbReference type="InterPro" id="IPR011042">
    <property type="entry name" value="6-blade_b-propeller_TolB-like"/>
</dbReference>
<feature type="chain" id="PRO_5021924251" description="Acyl-peptide hydrolase" evidence="7">
    <location>
        <begin position="27"/>
        <end position="670"/>
    </location>
</feature>
<organism evidence="9 10">
    <name type="scientific">SAR92 clade bacterium</name>
    <dbReference type="NCBI Taxonomy" id="2315479"/>
    <lineage>
        <taxon>Bacteria</taxon>
        <taxon>Pseudomonadati</taxon>
        <taxon>Pseudomonadota</taxon>
        <taxon>Gammaproteobacteria</taxon>
        <taxon>Cellvibrionales</taxon>
        <taxon>Porticoccaceae</taxon>
        <taxon>SAR92 clade</taxon>
    </lineage>
</organism>
<comment type="caution">
    <text evidence="9">The sequence shown here is derived from an EMBL/GenBank/DDBJ whole genome shotgun (WGS) entry which is preliminary data.</text>
</comment>
<evidence type="ECO:0000313" key="9">
    <source>
        <dbReference type="EMBL" id="RZO23061.1"/>
    </source>
</evidence>
<dbReference type="Pfam" id="PF07676">
    <property type="entry name" value="PD40"/>
    <property type="match status" value="2"/>
</dbReference>
<dbReference type="GO" id="GO:0004252">
    <property type="term" value="F:serine-type endopeptidase activity"/>
    <property type="evidence" value="ECO:0007669"/>
    <property type="project" value="InterPro"/>
</dbReference>
<evidence type="ECO:0000256" key="1">
    <source>
        <dbReference type="ARBA" id="ARBA00022801"/>
    </source>
</evidence>
<protein>
    <recommendedName>
        <fullName evidence="5">Acyl-peptide hydrolase</fullName>
    </recommendedName>
    <alternativeName>
        <fullName evidence="4">Acylaminoacyl-peptidase</fullName>
    </alternativeName>
</protein>
<dbReference type="Gene3D" id="3.40.50.1820">
    <property type="entry name" value="alpha/beta hydrolase"/>
    <property type="match status" value="1"/>
</dbReference>
<dbReference type="GO" id="GO:0006508">
    <property type="term" value="P:proteolysis"/>
    <property type="evidence" value="ECO:0007669"/>
    <property type="project" value="InterPro"/>
</dbReference>
<reference evidence="9 10" key="1">
    <citation type="submission" date="2019-02" db="EMBL/GenBank/DDBJ databases">
        <title>Prokaryotic population dynamics and viral predation in marine succession experiment using metagenomics: the confinement effect.</title>
        <authorList>
            <person name="Haro-Moreno J.M."/>
            <person name="Rodriguez-Valera F."/>
            <person name="Lopez-Perez M."/>
        </authorList>
    </citation>
    <scope>NUCLEOTIDE SEQUENCE [LARGE SCALE GENOMIC DNA]</scope>
    <source>
        <strain evidence="9">MED-G170</strain>
    </source>
</reference>
<accession>A0A520MPB8</accession>
<evidence type="ECO:0000259" key="8">
    <source>
        <dbReference type="Pfam" id="PF00326"/>
    </source>
</evidence>
<comment type="function">
    <text evidence="6">This enzyme catalyzes the hydrolysis of the N-terminal peptide bond of an N-acetylated peptide to generate an N-acetylated amino acid and a peptide with a free N-terminus. It preferentially cleaves off Ac-Ala, Ac-Met and Ac-Ser. Also, involved in the degradation of oxidized and glycated proteins.</text>
</comment>
<name>A0A520MPB8_9GAMM</name>
<evidence type="ECO:0000256" key="4">
    <source>
        <dbReference type="ARBA" id="ARBA00032284"/>
    </source>
</evidence>
<dbReference type="SUPFAM" id="SSF82171">
    <property type="entry name" value="DPP6 N-terminal domain-like"/>
    <property type="match status" value="1"/>
</dbReference>
<evidence type="ECO:0000256" key="7">
    <source>
        <dbReference type="SAM" id="SignalP"/>
    </source>
</evidence>
<dbReference type="Gene3D" id="2.120.10.30">
    <property type="entry name" value="TolB, C-terminal domain"/>
    <property type="match status" value="1"/>
</dbReference>
<feature type="signal peptide" evidence="7">
    <location>
        <begin position="1"/>
        <end position="26"/>
    </location>
</feature>
<dbReference type="InterPro" id="IPR029058">
    <property type="entry name" value="AB_hydrolase_fold"/>
</dbReference>
<evidence type="ECO:0000313" key="10">
    <source>
        <dbReference type="Proteomes" id="UP000315889"/>
    </source>
</evidence>
<keyword evidence="2" id="KW-0645">Protease</keyword>
<sequence>MFNVAFFRHLVATIAALGFLCSPLLAQEAPLDPNRPGVAVLTGVPERELTDPGSLDSVPNPDTKPISVEDVLSLRTSWFATWTPDGNDVVFSSDLTGRMNLWRFPHAGGFPQQLHQSENRAFFPTVSPDGKTILYASDVGGNELFDIFAMPGSGGEAVNLTSTDDVSETGRYVFSPDSKVLAFVRREAASPTFDLALLDLATREVRQLTRDKDPGIYWSPVGFNADGTKLIANRGDILTGAIWMIDVATGEKSMIATGEGKLDVAVGFSSDNRFLSVTSEAPDGVNQAVLVDLKTGERRLMVPSQWPQEAGRISPDGKTALVINNVDGSIEMLAYDIEAGKARALKLPKGTTASSWFDLPQFSPDGKYILFPHSSASVPFDYWTHELATGVNRRITRLGLASVNEVNLPTSQTVSYKSADGTVISAILWMPYNLKRDASTPIVVIAHGGPTGQTFDTFDATAVALASRGYIVIAPNVRGSTGYGRAFMEANRYDLGGRDLEDEAWAAKFVAASGYGDLKKVGITGGSYGGYMSLIAVGRMPDFWAASVELYGIVNWRSMWERGSPALREYQRGLLGSPETHPEVYDRTSPLTYLDQVKAPLLVLHGQNDLRVPAYEAEQVVEYLQKAGKRVDSKIYVEEGHGWQKRENQIDALQRTIDWFDRYLKEDAAE</sequence>
<keyword evidence="7" id="KW-0732">Signal</keyword>
<keyword evidence="2" id="KW-0720">Serine protease</keyword>
<dbReference type="PANTHER" id="PTHR42776:SF27">
    <property type="entry name" value="DIPEPTIDYL PEPTIDASE FAMILY MEMBER 6"/>
    <property type="match status" value="1"/>
</dbReference>